<evidence type="ECO:0000313" key="1">
    <source>
        <dbReference type="EMBL" id="AOX01545.1"/>
    </source>
</evidence>
<reference evidence="2" key="1">
    <citation type="submission" date="2016-10" db="EMBL/GenBank/DDBJ databases">
        <title>Comparative genomics uncovers the prolific and rare metabolic potential of the cyanobacterial genus Moorea.</title>
        <authorList>
            <person name="Leao T."/>
            <person name="Castelao G."/>
            <person name="Korobeynikov A."/>
            <person name="Monroe E.A."/>
            <person name="Podell S."/>
            <person name="Glukhov E."/>
            <person name="Allen E."/>
            <person name="Gerwick W.H."/>
            <person name="Gerwick L."/>
        </authorList>
    </citation>
    <scope>NUCLEOTIDE SEQUENCE [LARGE SCALE GENOMIC DNA]</scope>
    <source>
        <strain evidence="2">PAL-8-15-08-1</strain>
    </source>
</reference>
<dbReference type="AlphaFoldDB" id="A0A1D8TVI1"/>
<dbReference type="EMBL" id="CP017599">
    <property type="protein sequence ID" value="AOX01545.1"/>
    <property type="molecule type" value="Genomic_DNA"/>
</dbReference>
<name>A0A1D8TVI1_9CYAN</name>
<evidence type="ECO:0000313" key="2">
    <source>
        <dbReference type="Proteomes" id="UP000177870"/>
    </source>
</evidence>
<dbReference type="Proteomes" id="UP000177870">
    <property type="component" value="Chromosome"/>
</dbReference>
<dbReference type="RefSeq" id="WP_070393983.1">
    <property type="nucleotide sequence ID" value="NZ_CP017599.1"/>
</dbReference>
<dbReference type="STRING" id="1458985.BJP34_20745"/>
<organism evidence="1 2">
    <name type="scientific">Moorena producens PAL-8-15-08-1</name>
    <dbReference type="NCBI Taxonomy" id="1458985"/>
    <lineage>
        <taxon>Bacteria</taxon>
        <taxon>Bacillati</taxon>
        <taxon>Cyanobacteriota</taxon>
        <taxon>Cyanophyceae</taxon>
        <taxon>Coleofasciculales</taxon>
        <taxon>Coleofasciculaceae</taxon>
        <taxon>Moorena</taxon>
    </lineage>
</organism>
<gene>
    <name evidence="1" type="ORF">BJP34_20745</name>
</gene>
<sequence length="79" mass="9200">MQAIVISPLVVMVMASRIDRQFLALSLVVEERGKSAGSRTRLDTIAERAKWDGVRKPYSRWSKHYLWLLWRLLKEIGTD</sequence>
<accession>A0A1D8TVI1</accession>
<proteinExistence type="predicted"/>
<dbReference type="KEGG" id="mpro:BJP34_20745"/>
<protein>
    <submittedName>
        <fullName evidence="1">Uncharacterized protein</fullName>
    </submittedName>
</protein>